<dbReference type="AlphaFoldDB" id="A0AAQ3L1W7"/>
<protein>
    <recommendedName>
        <fullName evidence="13">1,3-beta-glucan synthase</fullName>
        <ecNumber evidence="4">2.4.1.34</ecNumber>
    </recommendedName>
    <alternativeName>
        <fullName evidence="13">1,3-beta-glucan synthase</fullName>
    </alternativeName>
</protein>
<dbReference type="PANTHER" id="PTHR12741:SF48">
    <property type="entry name" value="1,3-BETA-GLUCAN SYNTHASE COMPONENT FKS1-RELATED"/>
    <property type="match status" value="1"/>
</dbReference>
<evidence type="ECO:0000256" key="7">
    <source>
        <dbReference type="ARBA" id="ARBA00022679"/>
    </source>
</evidence>
<evidence type="ECO:0000256" key="3">
    <source>
        <dbReference type="ARBA" id="ARBA00009040"/>
    </source>
</evidence>
<comment type="subcellular location">
    <subcellularLocation>
        <location evidence="2">Cell membrane</location>
    </subcellularLocation>
    <subcellularLocation>
        <location evidence="1">Membrane</location>
        <topology evidence="1">Multi-pass membrane protein</topology>
    </subcellularLocation>
</comment>
<dbReference type="EMBL" id="CP136898">
    <property type="protein sequence ID" value="WOL18910.1"/>
    <property type="molecule type" value="Genomic_DNA"/>
</dbReference>
<evidence type="ECO:0000256" key="1">
    <source>
        <dbReference type="ARBA" id="ARBA00004141"/>
    </source>
</evidence>
<proteinExistence type="inferred from homology"/>
<accession>A0AAQ3L1W7</accession>
<dbReference type="InterPro" id="IPR039431">
    <property type="entry name" value="Vta1/CALS_N"/>
</dbReference>
<dbReference type="Gene3D" id="1.25.40.270">
    <property type="entry name" value="Vacuolar protein sorting-associated protein vta1"/>
    <property type="match status" value="1"/>
</dbReference>
<evidence type="ECO:0000256" key="10">
    <source>
        <dbReference type="ARBA" id="ARBA00022989"/>
    </source>
</evidence>
<dbReference type="FunFam" id="1.25.40.270:FF:000002">
    <property type="entry name" value="callose synthase 3"/>
    <property type="match status" value="1"/>
</dbReference>
<evidence type="ECO:0000256" key="11">
    <source>
        <dbReference type="ARBA" id="ARBA00023136"/>
    </source>
</evidence>
<comment type="catalytic activity">
    <reaction evidence="14">
        <text>[(1-&gt;3)-beta-D-glucosyl](n) + UDP-alpha-D-glucose = [(1-&gt;3)-beta-D-glucosyl](n+1) + UDP + H(+)</text>
        <dbReference type="Rhea" id="RHEA:21476"/>
        <dbReference type="Rhea" id="RHEA-COMP:11146"/>
        <dbReference type="Rhea" id="RHEA-COMP:14303"/>
        <dbReference type="ChEBI" id="CHEBI:15378"/>
        <dbReference type="ChEBI" id="CHEBI:37671"/>
        <dbReference type="ChEBI" id="CHEBI:58223"/>
        <dbReference type="ChEBI" id="CHEBI:58885"/>
        <dbReference type="EC" id="2.4.1.34"/>
    </reaction>
</comment>
<evidence type="ECO:0000256" key="2">
    <source>
        <dbReference type="ARBA" id="ARBA00004236"/>
    </source>
</evidence>
<dbReference type="Pfam" id="PF04652">
    <property type="entry name" value="Vta1"/>
    <property type="match status" value="1"/>
</dbReference>
<organism evidence="17 18">
    <name type="scientific">Canna indica</name>
    <name type="common">Indian-shot</name>
    <dbReference type="NCBI Taxonomy" id="4628"/>
    <lineage>
        <taxon>Eukaryota</taxon>
        <taxon>Viridiplantae</taxon>
        <taxon>Streptophyta</taxon>
        <taxon>Embryophyta</taxon>
        <taxon>Tracheophyta</taxon>
        <taxon>Spermatophyta</taxon>
        <taxon>Magnoliopsida</taxon>
        <taxon>Liliopsida</taxon>
        <taxon>Zingiberales</taxon>
        <taxon>Cannaceae</taxon>
        <taxon>Canna</taxon>
    </lineage>
</organism>
<dbReference type="EC" id="2.4.1.34" evidence="4"/>
<feature type="domain" description="1,3-beta-glucan synthase component FKS1-like" evidence="16">
    <location>
        <begin position="379"/>
        <end position="415"/>
    </location>
</feature>
<evidence type="ECO:0000256" key="8">
    <source>
        <dbReference type="ARBA" id="ARBA00022692"/>
    </source>
</evidence>
<evidence type="ECO:0000313" key="17">
    <source>
        <dbReference type="EMBL" id="WOL18910.1"/>
    </source>
</evidence>
<evidence type="ECO:0000256" key="6">
    <source>
        <dbReference type="ARBA" id="ARBA00022676"/>
    </source>
</evidence>
<evidence type="ECO:0000256" key="12">
    <source>
        <dbReference type="ARBA" id="ARBA00023316"/>
    </source>
</evidence>
<dbReference type="PANTHER" id="PTHR12741">
    <property type="entry name" value="LYST-INTERACTING PROTEIN LIP5 DOPAMINE RESPONSIVE PROTEIN DRG-1"/>
    <property type="match status" value="1"/>
</dbReference>
<keyword evidence="10" id="KW-1133">Transmembrane helix</keyword>
<reference evidence="17 18" key="1">
    <citation type="submission" date="2023-10" db="EMBL/GenBank/DDBJ databases">
        <title>Chromosome-scale genome assembly provides insights into flower coloration mechanisms of Canna indica.</title>
        <authorList>
            <person name="Li C."/>
        </authorList>
    </citation>
    <scope>NUCLEOTIDE SEQUENCE [LARGE SCALE GENOMIC DNA]</scope>
    <source>
        <tissue evidence="17">Flower</tissue>
    </source>
</reference>
<dbReference type="GO" id="GO:0008360">
    <property type="term" value="P:regulation of cell shape"/>
    <property type="evidence" value="ECO:0007669"/>
    <property type="project" value="UniProtKB-KW"/>
</dbReference>
<dbReference type="GO" id="GO:0003843">
    <property type="term" value="F:1,3-beta-D-glucan synthase activity"/>
    <property type="evidence" value="ECO:0007669"/>
    <property type="project" value="UniProtKB-EC"/>
</dbReference>
<keyword evidence="8" id="KW-0812">Transmembrane</keyword>
<keyword evidence="9" id="KW-0133">Cell shape</keyword>
<keyword evidence="11" id="KW-0472">Membrane</keyword>
<dbReference type="GO" id="GO:0071555">
    <property type="term" value="P:cell wall organization"/>
    <property type="evidence" value="ECO:0007669"/>
    <property type="project" value="UniProtKB-KW"/>
</dbReference>
<evidence type="ECO:0000256" key="13">
    <source>
        <dbReference type="ARBA" id="ARBA00032165"/>
    </source>
</evidence>
<evidence type="ECO:0000256" key="5">
    <source>
        <dbReference type="ARBA" id="ARBA00022475"/>
    </source>
</evidence>
<dbReference type="GO" id="GO:0005886">
    <property type="term" value="C:plasma membrane"/>
    <property type="evidence" value="ECO:0007669"/>
    <property type="project" value="UniProtKB-SubCell"/>
</dbReference>
<keyword evidence="7" id="KW-0808">Transferase</keyword>
<dbReference type="SMART" id="SM01205">
    <property type="entry name" value="FKS1_dom1"/>
    <property type="match status" value="1"/>
</dbReference>
<comment type="similarity">
    <text evidence="3">Belongs to the glycosyltransferase 48 family.</text>
</comment>
<dbReference type="Pfam" id="PF14288">
    <property type="entry name" value="FKS1_dom1"/>
    <property type="match status" value="1"/>
</dbReference>
<keyword evidence="12" id="KW-0961">Cell wall biogenesis/degradation</keyword>
<name>A0AAQ3L1W7_9LILI</name>
<sequence>MISVGFEVGNLKNSVRHAKLQLDEECKTGVYRRPYSSLEHSPPPCPTFAPSSRRSCSALAEMSSSRRAPDDPPAPRRLSRAQTMGILGESSFDSEVVPSSIVEIAPILRVANEIESQNPRVAYLCRFYAFEKAHRLDPTSSGRGVRQFKTALLQRLETENDPTLKGRVQRSDTREMQSFYRNYYKKYIQALQSAADKADRAQLTKAYQTAAVLFEVLKAVNQTQSLEVEPEILEAHNKIEEKTKTLGPYNILPLDPDSENQAIMRFSEIQAAVFALRNTRGLPWPKDHKKKPNEDILDWLQHMFGFQEDNVSNQREHLILLLANLHIRQIPKPDEQPRLNEDALTKAMKKLFKNYKKWCKYLNRKSSLWLPTSQQEVQQRKLLYMGLYLLIWGEAANLRFMPECLCYIYHHVGCLF</sequence>
<dbReference type="Proteomes" id="UP001327560">
    <property type="component" value="Chromosome 9"/>
</dbReference>
<evidence type="ECO:0000256" key="9">
    <source>
        <dbReference type="ARBA" id="ARBA00022960"/>
    </source>
</evidence>
<feature type="region of interest" description="Disordered" evidence="15">
    <location>
        <begin position="59"/>
        <end position="78"/>
    </location>
</feature>
<keyword evidence="18" id="KW-1185">Reference proteome</keyword>
<evidence type="ECO:0000256" key="15">
    <source>
        <dbReference type="SAM" id="MobiDB-lite"/>
    </source>
</evidence>
<dbReference type="InterPro" id="IPR023175">
    <property type="entry name" value="Vta1/CALS_N_sf"/>
</dbReference>
<evidence type="ECO:0000256" key="14">
    <source>
        <dbReference type="ARBA" id="ARBA00047777"/>
    </source>
</evidence>
<gene>
    <name evidence="17" type="ORF">Cni_G27707</name>
</gene>
<keyword evidence="5" id="KW-1003">Cell membrane</keyword>
<evidence type="ECO:0000313" key="18">
    <source>
        <dbReference type="Proteomes" id="UP001327560"/>
    </source>
</evidence>
<dbReference type="InterPro" id="IPR026899">
    <property type="entry name" value="FKS1-like_dom1"/>
</dbReference>
<keyword evidence="6" id="KW-0328">Glycosyltransferase</keyword>
<evidence type="ECO:0000256" key="4">
    <source>
        <dbReference type="ARBA" id="ARBA00012589"/>
    </source>
</evidence>
<evidence type="ECO:0000259" key="16">
    <source>
        <dbReference type="SMART" id="SM01205"/>
    </source>
</evidence>